<comment type="similarity">
    <text evidence="1">Belongs to the RRN3 family.</text>
</comment>
<dbReference type="GO" id="GO:0001042">
    <property type="term" value="F:RNA polymerase I core binding"/>
    <property type="evidence" value="ECO:0007669"/>
    <property type="project" value="TreeGrafter"/>
</dbReference>
<dbReference type="Pfam" id="PF05327">
    <property type="entry name" value="RRN3"/>
    <property type="match status" value="1"/>
</dbReference>
<dbReference type="FunCoup" id="H0ECX6">
    <property type="interactions" value="370"/>
</dbReference>
<protein>
    <submittedName>
        <fullName evidence="3">Putative RNA polymerase I-specific transcription initiation factor rrn3</fullName>
    </submittedName>
</protein>
<evidence type="ECO:0000256" key="2">
    <source>
        <dbReference type="SAM" id="MobiDB-lite"/>
    </source>
</evidence>
<dbReference type="GO" id="GO:0005634">
    <property type="term" value="C:nucleus"/>
    <property type="evidence" value="ECO:0007669"/>
    <property type="project" value="TreeGrafter"/>
</dbReference>
<keyword evidence="4" id="KW-1185">Reference proteome</keyword>
<dbReference type="HOGENOM" id="CLU_587993_0_0_1"/>
<dbReference type="GO" id="GO:0001181">
    <property type="term" value="F:RNA polymerase I general transcription initiation factor activity"/>
    <property type="evidence" value="ECO:0007669"/>
    <property type="project" value="InterPro"/>
</dbReference>
<name>H0ECX6_GLAL7</name>
<dbReference type="PANTHER" id="PTHR12790:SF0">
    <property type="entry name" value="RNA POLYMERASE I-SPECIFIC TRANSCRIPTION INITIATION FACTOR RRN3-RELATED"/>
    <property type="match status" value="1"/>
</dbReference>
<dbReference type="EMBL" id="AGUE01000006">
    <property type="protein sequence ID" value="EHL03630.1"/>
    <property type="molecule type" value="Genomic_DNA"/>
</dbReference>
<dbReference type="InParanoid" id="H0ECX6"/>
<dbReference type="AlphaFoldDB" id="H0ECX6"/>
<dbReference type="PANTHER" id="PTHR12790">
    <property type="entry name" value="TRANSCRIPTION INITIATION FACTOR IA RRN3"/>
    <property type="match status" value="1"/>
</dbReference>
<feature type="region of interest" description="Disordered" evidence="2">
    <location>
        <begin position="429"/>
        <end position="465"/>
    </location>
</feature>
<keyword evidence="3" id="KW-0648">Protein biosynthesis</keyword>
<reference evidence="3 4" key="1">
    <citation type="journal article" date="2012" name="Eukaryot. Cell">
        <title>Genome sequence of the fungus Glarea lozoyensis: the first genome sequence of a species from the Helotiaceae family.</title>
        <authorList>
            <person name="Youssar L."/>
            <person name="Gruening B.A."/>
            <person name="Erxleben A."/>
            <person name="Guenther S."/>
            <person name="Huettel W."/>
        </authorList>
    </citation>
    <scope>NUCLEOTIDE SEQUENCE [LARGE SCALE GENOMIC DNA]</scope>
    <source>
        <strain evidence="4">ATCC 74030 / MF5533</strain>
    </source>
</reference>
<gene>
    <name evidence="3" type="ORF">M7I_0272</name>
</gene>
<proteinExistence type="inferred from homology"/>
<sequence>MVSLVPAMRPSTATTSKPLKPLLRRGTLSGTVRKLDDTDLDAHLISHPPSPSKRARVTFKDDVEEKVMVQYAVKGRNLEVIRTEVRRALENHARGDSVGFDVIKEVFAKRREDDDDEDEEDEEESQKRADIRAYVRRIVRQILRTVPGKSGKLTRLLCWDCTGDASDELLWRVHVAIKYLLRLIPSASGILSPIISKKFPDSEESKKIHVTYIENLLRLIEYAPELASDVFSLITDRVVKIDVEMQLSLDDIDNDVAVAVVEALSMNQKVIEDVRDEESDSDAASVTSEEGVYTDASRIKQVQANVEKMDAILDILWRDLLASPLDEEDDEEFSTHDLEWTDGIKDTLNSVIYSKLNPLKVCSPVIVAEFAKIARHLGFIQFSSAGTAALRDVGQLNNNESWHQLEAHFPFDPYQLPISKRWVEDDYVQWQPVPGLEPEEDDDSEDDDDEEVEVDEDTATDEDNE</sequence>
<dbReference type="Proteomes" id="UP000005446">
    <property type="component" value="Unassembled WGS sequence"/>
</dbReference>
<evidence type="ECO:0000256" key="1">
    <source>
        <dbReference type="ARBA" id="ARBA00010098"/>
    </source>
</evidence>
<keyword evidence="3" id="KW-0396">Initiation factor</keyword>
<dbReference type="InterPro" id="IPR007991">
    <property type="entry name" value="RNA_pol_I_trans_ini_fac_RRN3"/>
</dbReference>
<evidence type="ECO:0000313" key="4">
    <source>
        <dbReference type="Proteomes" id="UP000005446"/>
    </source>
</evidence>
<dbReference type="OrthoDB" id="26970at2759"/>
<dbReference type="GO" id="GO:0003743">
    <property type="term" value="F:translation initiation factor activity"/>
    <property type="evidence" value="ECO:0007669"/>
    <property type="project" value="UniProtKB-KW"/>
</dbReference>
<comment type="caution">
    <text evidence="3">The sequence shown here is derived from an EMBL/GenBank/DDBJ whole genome shotgun (WGS) entry which is preliminary data.</text>
</comment>
<dbReference type="GO" id="GO:0006361">
    <property type="term" value="P:transcription initiation at RNA polymerase I promoter"/>
    <property type="evidence" value="ECO:0007669"/>
    <property type="project" value="InterPro"/>
</dbReference>
<evidence type="ECO:0000313" key="3">
    <source>
        <dbReference type="EMBL" id="EHL03630.1"/>
    </source>
</evidence>
<organism evidence="3 4">
    <name type="scientific">Glarea lozoyensis (strain ATCC 74030 / MF5533)</name>
    <dbReference type="NCBI Taxonomy" id="1104152"/>
    <lineage>
        <taxon>Eukaryota</taxon>
        <taxon>Fungi</taxon>
        <taxon>Dikarya</taxon>
        <taxon>Ascomycota</taxon>
        <taxon>Pezizomycotina</taxon>
        <taxon>Leotiomycetes</taxon>
        <taxon>Helotiales</taxon>
        <taxon>Helotiaceae</taxon>
        <taxon>Glarea</taxon>
    </lineage>
</organism>
<accession>H0ECX6</accession>
<feature type="compositionally biased region" description="Acidic residues" evidence="2">
    <location>
        <begin position="437"/>
        <end position="465"/>
    </location>
</feature>